<dbReference type="Proteomes" id="UP000027456">
    <property type="component" value="Unassembled WGS sequence"/>
</dbReference>
<dbReference type="PANTHER" id="PTHR46481">
    <property type="entry name" value="ZINC FINGER BED DOMAIN-CONTAINING PROTEIN 4"/>
    <property type="match status" value="1"/>
</dbReference>
<evidence type="ECO:0000256" key="2">
    <source>
        <dbReference type="ARBA" id="ARBA00022723"/>
    </source>
</evidence>
<feature type="region of interest" description="Disordered" evidence="6">
    <location>
        <begin position="331"/>
        <end position="384"/>
    </location>
</feature>
<keyword evidence="5" id="KW-0539">Nucleus</keyword>
<dbReference type="OrthoDB" id="3264316at2759"/>
<reference evidence="8 9" key="1">
    <citation type="submission" date="2013-12" db="EMBL/GenBank/DDBJ databases">
        <authorList>
            <person name="Cubeta M."/>
            <person name="Pakala S."/>
            <person name="Fedorova N."/>
            <person name="Thomas E."/>
            <person name="Dean R."/>
            <person name="Jabaji S."/>
            <person name="Neate S."/>
            <person name="Toda T."/>
            <person name="Tavantzis S."/>
            <person name="Vilgalys R."/>
            <person name="Bharathan N."/>
            <person name="Pakala S."/>
            <person name="Losada L.S."/>
            <person name="Zafar N."/>
            <person name="Nierman W."/>
        </authorList>
    </citation>
    <scope>NUCLEOTIDE SEQUENCE [LARGE SCALE GENOMIC DNA]</scope>
    <source>
        <strain evidence="8 9">123E</strain>
    </source>
</reference>
<keyword evidence="4" id="KW-0862">Zinc</keyword>
<dbReference type="EMBL" id="AZST01001881">
    <property type="protein sequence ID" value="KEP45376.1"/>
    <property type="molecule type" value="Genomic_DNA"/>
</dbReference>
<evidence type="ECO:0000256" key="1">
    <source>
        <dbReference type="ARBA" id="ARBA00004123"/>
    </source>
</evidence>
<dbReference type="SUPFAM" id="SSF53098">
    <property type="entry name" value="Ribonuclease H-like"/>
    <property type="match status" value="1"/>
</dbReference>
<evidence type="ECO:0000256" key="5">
    <source>
        <dbReference type="ARBA" id="ARBA00023242"/>
    </source>
</evidence>
<keyword evidence="2" id="KW-0479">Metal-binding</keyword>
<dbReference type="PANTHER" id="PTHR46481:SF10">
    <property type="entry name" value="ZINC FINGER BED DOMAIN-CONTAINING PROTEIN 39"/>
    <property type="match status" value="1"/>
</dbReference>
<proteinExistence type="predicted"/>
<keyword evidence="9" id="KW-1185">Reference proteome</keyword>
<dbReference type="GO" id="GO:0008270">
    <property type="term" value="F:zinc ion binding"/>
    <property type="evidence" value="ECO:0007669"/>
    <property type="project" value="UniProtKB-KW"/>
</dbReference>
<dbReference type="InterPro" id="IPR012337">
    <property type="entry name" value="RNaseH-like_sf"/>
</dbReference>
<dbReference type="InterPro" id="IPR008906">
    <property type="entry name" value="HATC_C_dom"/>
</dbReference>
<organism evidence="8 9">
    <name type="scientific">Rhizoctonia solani 123E</name>
    <dbReference type="NCBI Taxonomy" id="1423351"/>
    <lineage>
        <taxon>Eukaryota</taxon>
        <taxon>Fungi</taxon>
        <taxon>Dikarya</taxon>
        <taxon>Basidiomycota</taxon>
        <taxon>Agaricomycotina</taxon>
        <taxon>Agaricomycetes</taxon>
        <taxon>Cantharellales</taxon>
        <taxon>Ceratobasidiaceae</taxon>
        <taxon>Rhizoctonia</taxon>
    </lineage>
</organism>
<evidence type="ECO:0000256" key="6">
    <source>
        <dbReference type="SAM" id="MobiDB-lite"/>
    </source>
</evidence>
<dbReference type="Pfam" id="PF05699">
    <property type="entry name" value="Dimer_Tnp_hAT"/>
    <property type="match status" value="1"/>
</dbReference>
<feature type="compositionally biased region" description="Basic and acidic residues" evidence="6">
    <location>
        <begin position="331"/>
        <end position="341"/>
    </location>
</feature>
<evidence type="ECO:0000313" key="8">
    <source>
        <dbReference type="EMBL" id="KEP45376.1"/>
    </source>
</evidence>
<comment type="caution">
    <text evidence="8">The sequence shown here is derived from an EMBL/GenBank/DDBJ whole genome shotgun (WGS) entry which is preliminary data.</text>
</comment>
<evidence type="ECO:0000256" key="3">
    <source>
        <dbReference type="ARBA" id="ARBA00022771"/>
    </source>
</evidence>
<protein>
    <submittedName>
        <fullName evidence="8">Putative Zf(Bed)-4 protein</fullName>
    </submittedName>
</protein>
<dbReference type="HOGENOM" id="CLU_021375_0_0_1"/>
<evidence type="ECO:0000313" key="9">
    <source>
        <dbReference type="Proteomes" id="UP000027456"/>
    </source>
</evidence>
<sequence>MPTEHPNTGKPTWLFRCKYCDSIRRFRRTDGCSKFSNERQHISATNLVAHLNKCTRLPVEQKLKAVKACLNHPSEPETLTPAQASVASVFRSSPRALVQQPVAISNSLFHSTLIQGVVRDNYPLTFGEGRGMQQVFALTSPHFKLPSHQTMRTNLDKLYDILKGRVLHLLKSQDSRVVVTSDAWTSKTFAYSLGGVVITFIDKHWNYQEFVLDVVHLDADHTGVGMGQRLFKSLDCMGAAANVIASVTDNASNNQTMNAELSKRIREKYEISLRVDNMSVTCLCHALHLICGAIFTQLKAMDSLESDDMYAAVKSFEEGEVIENSAEVLEEEGRLRSEDCPPGHSGPPDNFDDDLSDLEVYEQPGDSISPQPSQRTPGSEPNNTLNCVQKVHEIAVHITSSAKRRKRMRNIIRALKLEPRAVIKSVRVRWNSILAEIRRALLLKPAFNQYVATLDEGKTGKQQTAARALKKKLTIKDEEWDIMDELVKILEYFESATRAFSVRGRTSLHSVLSTYALLRSKLFEARNRLSALFESEDPFGIIEALAAGERKLEKYFEMAKDNDLTLIASILHPGMRLAHFRDTKRWGSSGPLLTERGQKLLEFLYEDYRLDSQETMSPAGQSTELPGTLPAQKSWLDSLLDSPSEAINFALYPEELRDYFDGRYRYNGGDVLIWWKEHETHFPVLSRIARDFLAIPATSVSVERLFSRCKLVMSDYRNMSVETARKIITSQQWMDAGIGFDLPDFISNNNN</sequence>
<dbReference type="AlphaFoldDB" id="A0A074RE16"/>
<dbReference type="GO" id="GO:0005634">
    <property type="term" value="C:nucleus"/>
    <property type="evidence" value="ECO:0007669"/>
    <property type="project" value="UniProtKB-SubCell"/>
</dbReference>
<dbReference type="InterPro" id="IPR052035">
    <property type="entry name" value="ZnF_BED_domain_contain"/>
</dbReference>
<feature type="domain" description="HAT C-terminal dimerisation" evidence="7">
    <location>
        <begin position="670"/>
        <end position="734"/>
    </location>
</feature>
<name>A0A074RE16_9AGAM</name>
<evidence type="ECO:0000256" key="4">
    <source>
        <dbReference type="ARBA" id="ARBA00022833"/>
    </source>
</evidence>
<comment type="subcellular location">
    <subcellularLocation>
        <location evidence="1">Nucleus</location>
    </subcellularLocation>
</comment>
<evidence type="ECO:0000259" key="7">
    <source>
        <dbReference type="Pfam" id="PF05699"/>
    </source>
</evidence>
<accession>A0A074RE16</accession>
<gene>
    <name evidence="8" type="ORF">V565_280920</name>
</gene>
<feature type="compositionally biased region" description="Acidic residues" evidence="6">
    <location>
        <begin position="350"/>
        <end position="360"/>
    </location>
</feature>
<feature type="compositionally biased region" description="Polar residues" evidence="6">
    <location>
        <begin position="366"/>
        <end position="384"/>
    </location>
</feature>
<keyword evidence="3" id="KW-0863">Zinc-finger</keyword>
<dbReference type="GO" id="GO:0046983">
    <property type="term" value="F:protein dimerization activity"/>
    <property type="evidence" value="ECO:0007669"/>
    <property type="project" value="InterPro"/>
</dbReference>